<dbReference type="Pfam" id="PF13276">
    <property type="entry name" value="HTH_21"/>
    <property type="match status" value="1"/>
</dbReference>
<name>A0ABS7V166_9BACI</name>
<dbReference type="InterPro" id="IPR036397">
    <property type="entry name" value="RNaseH_sf"/>
</dbReference>
<evidence type="ECO:0000256" key="1">
    <source>
        <dbReference type="ARBA" id="ARBA00002286"/>
    </source>
</evidence>
<organism evidence="3 4">
    <name type="scientific">Metabacillus rhizolycopersici</name>
    <dbReference type="NCBI Taxonomy" id="2875709"/>
    <lineage>
        <taxon>Bacteria</taxon>
        <taxon>Bacillati</taxon>
        <taxon>Bacillota</taxon>
        <taxon>Bacilli</taxon>
        <taxon>Bacillales</taxon>
        <taxon>Bacillaceae</taxon>
        <taxon>Metabacillus</taxon>
    </lineage>
</organism>
<dbReference type="NCBIfam" id="NF033516">
    <property type="entry name" value="transpos_IS3"/>
    <property type="match status" value="1"/>
</dbReference>
<dbReference type="PROSITE" id="PS50994">
    <property type="entry name" value="INTEGRASE"/>
    <property type="match status" value="1"/>
</dbReference>
<evidence type="ECO:0000259" key="2">
    <source>
        <dbReference type="PROSITE" id="PS50994"/>
    </source>
</evidence>
<evidence type="ECO:0000313" key="3">
    <source>
        <dbReference type="EMBL" id="MBZ5753925.1"/>
    </source>
</evidence>
<dbReference type="Proteomes" id="UP001165287">
    <property type="component" value="Unassembled WGS sequence"/>
</dbReference>
<reference evidence="3" key="1">
    <citation type="submission" date="2024-05" db="EMBL/GenBank/DDBJ databases">
        <title>Metabacillus sp. nov., isolated from the rhizosphere soil of tomato plants.</title>
        <authorList>
            <person name="Ma R."/>
        </authorList>
    </citation>
    <scope>NUCLEOTIDE SEQUENCE</scope>
    <source>
        <strain evidence="3">DBTR6</strain>
    </source>
</reference>
<feature type="domain" description="Integrase catalytic" evidence="2">
    <location>
        <begin position="124"/>
        <end position="286"/>
    </location>
</feature>
<dbReference type="InterPro" id="IPR050900">
    <property type="entry name" value="Transposase_IS3/IS150/IS904"/>
</dbReference>
<protein>
    <submittedName>
        <fullName evidence="3">IS3 family transposase</fullName>
    </submittedName>
</protein>
<dbReference type="InterPro" id="IPR025948">
    <property type="entry name" value="HTH-like_dom"/>
</dbReference>
<dbReference type="InterPro" id="IPR001584">
    <property type="entry name" value="Integrase_cat-core"/>
</dbReference>
<comment type="caution">
    <text evidence="3">The sequence shown here is derived from an EMBL/GenBank/DDBJ whole genome shotgun (WGS) entry which is preliminary data.</text>
</comment>
<dbReference type="RefSeq" id="WP_224142315.1">
    <property type="nucleotide sequence ID" value="NZ_JAIQUM010000209.1"/>
</dbReference>
<accession>A0ABS7V166</accession>
<dbReference type="Pfam" id="PF13333">
    <property type="entry name" value="rve_2"/>
    <property type="match status" value="1"/>
</dbReference>
<gene>
    <name evidence="3" type="ORF">K9V48_28020</name>
</gene>
<comment type="function">
    <text evidence="1">Involved in the transposition of the insertion sequence.</text>
</comment>
<dbReference type="SUPFAM" id="SSF53098">
    <property type="entry name" value="Ribonuclease H-like"/>
    <property type="match status" value="1"/>
</dbReference>
<keyword evidence="4" id="KW-1185">Reference proteome</keyword>
<dbReference type="InterPro" id="IPR012337">
    <property type="entry name" value="RNaseH-like_sf"/>
</dbReference>
<dbReference type="InterPro" id="IPR048020">
    <property type="entry name" value="Transpos_IS3"/>
</dbReference>
<dbReference type="PANTHER" id="PTHR46889">
    <property type="entry name" value="TRANSPOSASE INSF FOR INSERTION SEQUENCE IS3B-RELATED"/>
    <property type="match status" value="1"/>
</dbReference>
<sequence length="296" mass="34627">MYSFIHAHREEHTVVKMCKVLGVSTSGYYKWVGDLEKDPSDKEAYRNEIKQKIKKSFHESGGTYGSPRIHDDLVEWGYTVSLKTVARLMSEMGLRATPKEKYVVTTDSNHAFPIYSNLVKREFHVEAPDRIWATDITYIRTLEGWVYLATVMDLFSRKIIGWYIDSHMSKELTIRALEMAIISRQPTEKLIHHSDRGSQYCSRDYINKLDERKILISMSGKGNPYDNACIESFHATLKKDLIYRRRFKTRAEAIKAVNYYISSFYNEKRKHSTLGYCSPNKFERNYQQSKIKNLIS</sequence>
<dbReference type="PANTHER" id="PTHR46889:SF4">
    <property type="entry name" value="TRANSPOSASE INSO FOR INSERTION SEQUENCE ELEMENT IS911B-RELATED"/>
    <property type="match status" value="1"/>
</dbReference>
<dbReference type="EMBL" id="JAIQUM010000209">
    <property type="protein sequence ID" value="MBZ5753925.1"/>
    <property type="molecule type" value="Genomic_DNA"/>
</dbReference>
<dbReference type="Pfam" id="PF00665">
    <property type="entry name" value="rve"/>
    <property type="match status" value="1"/>
</dbReference>
<proteinExistence type="predicted"/>
<dbReference type="Gene3D" id="3.30.420.10">
    <property type="entry name" value="Ribonuclease H-like superfamily/Ribonuclease H"/>
    <property type="match status" value="1"/>
</dbReference>
<evidence type="ECO:0000313" key="4">
    <source>
        <dbReference type="Proteomes" id="UP001165287"/>
    </source>
</evidence>